<dbReference type="EMBL" id="CAKOFQ010007075">
    <property type="protein sequence ID" value="CAH1989901.1"/>
    <property type="molecule type" value="Genomic_DNA"/>
</dbReference>
<dbReference type="InterPro" id="IPR001680">
    <property type="entry name" value="WD40_rpt"/>
</dbReference>
<dbReference type="AlphaFoldDB" id="A0A9P0L5B9"/>
<dbReference type="InterPro" id="IPR040067">
    <property type="entry name" value="WDR47"/>
</dbReference>
<keyword evidence="1" id="KW-0853">WD repeat</keyword>
<keyword evidence="4" id="KW-1185">Reference proteome</keyword>
<dbReference type="Proteomes" id="UP001152888">
    <property type="component" value="Unassembled WGS sequence"/>
</dbReference>
<evidence type="ECO:0008006" key="5">
    <source>
        <dbReference type="Google" id="ProtNLM"/>
    </source>
</evidence>
<feature type="repeat" description="WD" evidence="1">
    <location>
        <begin position="430"/>
        <end position="470"/>
    </location>
</feature>
<dbReference type="CDD" id="cd00200">
    <property type="entry name" value="WD40"/>
    <property type="match status" value="1"/>
</dbReference>
<comment type="caution">
    <text evidence="3">The sequence shown here is derived from an EMBL/GenBank/DDBJ whole genome shotgun (WGS) entry which is preliminary data.</text>
</comment>
<evidence type="ECO:0000313" key="3">
    <source>
        <dbReference type="EMBL" id="CAH1989901.1"/>
    </source>
</evidence>
<feature type="repeat" description="WD" evidence="1">
    <location>
        <begin position="330"/>
        <end position="360"/>
    </location>
</feature>
<accession>A0A9P0L5B9</accession>
<evidence type="ECO:0000313" key="4">
    <source>
        <dbReference type="Proteomes" id="UP001152888"/>
    </source>
</evidence>
<sequence>MGDLLLKQKPPRQSDWQNPDSPNRKHYPPGYHKAPKGLIPCHSGHPHLRPNEVFYFQHPSEPPIIYEDHYVRQNNAPFRLSDGQYRPAEHQFRLKELSRGDFQKWRGETAYYPTPVLNYPPKVTGEQQFLAPFYRNAMPPPPNPNRLLMVDPRRRSTSSYVASSNGWRTASCSCRSKSMEDVRTEIVEVTETKETKWQKSCNGRQSASPPCRKDHKLSRFNNRRSMDNLLVEVNHHAVSSRSRIMKPGSKHLDGDNGNGEGTGGAGRPKFVAVTSLEDVQAVRCAEFHPNGKLYAVGSNSKTLRICAYPKMTDLRDDHQTYQPTVLFKRTKHHKGSIYCLAWSPAGDLMATGSNDKTVKLMRFDGDGNVDATGTVEAHDEAELTMHDGTVRDVCFLEDTSNRSSLLISAGAGDCKIYVTDCATGTPFQALSGHTGHILALYTWGGAMFASGSHDKSVRFWDLRTRGCVNVVTPTTVPGGGAGGARQGSPVASICVDPSGRLLVSGHEDGACVLYDIRGNRNVQCFRPHASDVRSVRFSPSAYYLLSAGYDNKLVLTDLQGDLTLPLPSVVVAQHQDKVISGRWHPSEFSFLSTSADKTATLWALPPI</sequence>
<dbReference type="InterPro" id="IPR036322">
    <property type="entry name" value="WD40_repeat_dom_sf"/>
</dbReference>
<evidence type="ECO:0000256" key="1">
    <source>
        <dbReference type="PROSITE-ProRule" id="PRU00221"/>
    </source>
</evidence>
<dbReference type="SUPFAM" id="SSF50978">
    <property type="entry name" value="WD40 repeat-like"/>
    <property type="match status" value="1"/>
</dbReference>
<reference evidence="3" key="1">
    <citation type="submission" date="2022-03" db="EMBL/GenBank/DDBJ databases">
        <authorList>
            <person name="Sayadi A."/>
        </authorList>
    </citation>
    <scope>NUCLEOTIDE SEQUENCE</scope>
</reference>
<dbReference type="PROSITE" id="PS50294">
    <property type="entry name" value="WD_REPEATS_REGION"/>
    <property type="match status" value="2"/>
</dbReference>
<dbReference type="PANTHER" id="PTHR19863:SF5">
    <property type="entry name" value="WD REPEAT-CONTAINING PROTEIN 47"/>
    <property type="match status" value="1"/>
</dbReference>
<feature type="region of interest" description="Disordered" evidence="2">
    <location>
        <begin position="238"/>
        <end position="266"/>
    </location>
</feature>
<dbReference type="OrthoDB" id="187712at2759"/>
<feature type="repeat" description="WD" evidence="1">
    <location>
        <begin position="571"/>
        <end position="607"/>
    </location>
</feature>
<name>A0A9P0L5B9_ACAOB</name>
<protein>
    <recommendedName>
        <fullName evidence="5">WD repeat-containing protein 47</fullName>
    </recommendedName>
</protein>
<proteinExistence type="predicted"/>
<dbReference type="InterPro" id="IPR015943">
    <property type="entry name" value="WD40/YVTN_repeat-like_dom_sf"/>
</dbReference>
<organism evidence="3 4">
    <name type="scientific">Acanthoscelides obtectus</name>
    <name type="common">Bean weevil</name>
    <name type="synonym">Bruchus obtectus</name>
    <dbReference type="NCBI Taxonomy" id="200917"/>
    <lineage>
        <taxon>Eukaryota</taxon>
        <taxon>Metazoa</taxon>
        <taxon>Ecdysozoa</taxon>
        <taxon>Arthropoda</taxon>
        <taxon>Hexapoda</taxon>
        <taxon>Insecta</taxon>
        <taxon>Pterygota</taxon>
        <taxon>Neoptera</taxon>
        <taxon>Endopterygota</taxon>
        <taxon>Coleoptera</taxon>
        <taxon>Polyphaga</taxon>
        <taxon>Cucujiformia</taxon>
        <taxon>Chrysomeloidea</taxon>
        <taxon>Chrysomelidae</taxon>
        <taxon>Bruchinae</taxon>
        <taxon>Bruchini</taxon>
        <taxon>Acanthoscelides</taxon>
    </lineage>
</organism>
<dbReference type="Gene3D" id="2.130.10.10">
    <property type="entry name" value="YVTN repeat-like/Quinoprotein amine dehydrogenase"/>
    <property type="match status" value="2"/>
</dbReference>
<gene>
    <name evidence="3" type="ORF">ACAOBT_LOCUS19350</name>
</gene>
<dbReference type="Pfam" id="PF00400">
    <property type="entry name" value="WD40"/>
    <property type="match status" value="5"/>
</dbReference>
<dbReference type="SMART" id="SM00320">
    <property type="entry name" value="WD40"/>
    <property type="match status" value="7"/>
</dbReference>
<feature type="compositionally biased region" description="Gly residues" evidence="2">
    <location>
        <begin position="256"/>
        <end position="266"/>
    </location>
</feature>
<evidence type="ECO:0000256" key="2">
    <source>
        <dbReference type="SAM" id="MobiDB-lite"/>
    </source>
</evidence>
<dbReference type="PROSITE" id="PS50082">
    <property type="entry name" value="WD_REPEATS_2"/>
    <property type="match status" value="4"/>
</dbReference>
<feature type="repeat" description="WD" evidence="1">
    <location>
        <begin position="525"/>
        <end position="559"/>
    </location>
</feature>
<feature type="region of interest" description="Disordered" evidence="2">
    <location>
        <begin position="1"/>
        <end position="35"/>
    </location>
</feature>
<dbReference type="PANTHER" id="PTHR19863">
    <property type="entry name" value="NEMITIN (NEURONAL ENRICHED MAP INTERACTING PROTEIN) HOMOLOG"/>
    <property type="match status" value="1"/>
</dbReference>